<dbReference type="Gene3D" id="2.130.10.10">
    <property type="entry name" value="YVTN repeat-like/Quinoprotein amine dehydrogenase"/>
    <property type="match status" value="1"/>
</dbReference>
<dbReference type="PANTHER" id="PTHR15052:SF2">
    <property type="entry name" value="GENERAL TRANSCRIPTION FACTOR 3C POLYPEPTIDE 2"/>
    <property type="match status" value="1"/>
</dbReference>
<gene>
    <name evidence="4" type="ORF">CU098_010494</name>
</gene>
<dbReference type="SUPFAM" id="SSF50978">
    <property type="entry name" value="WD40 repeat-like"/>
    <property type="match status" value="1"/>
</dbReference>
<comment type="subcellular location">
    <subcellularLocation>
        <location evidence="1">Nucleus</location>
    </subcellularLocation>
</comment>
<reference evidence="4 5" key="1">
    <citation type="journal article" date="2018" name="G3 (Bethesda)">
        <title>Phylogenetic and Phylogenomic Definition of Rhizopus Species.</title>
        <authorList>
            <person name="Gryganskyi A.P."/>
            <person name="Golan J."/>
            <person name="Dolatabadi S."/>
            <person name="Mondo S."/>
            <person name="Robb S."/>
            <person name="Idnurm A."/>
            <person name="Muszewska A."/>
            <person name="Steczkiewicz K."/>
            <person name="Masonjones S."/>
            <person name="Liao H.L."/>
            <person name="Gajdeczka M.T."/>
            <person name="Anike F."/>
            <person name="Vuek A."/>
            <person name="Anishchenko I.M."/>
            <person name="Voigt K."/>
            <person name="de Hoog G.S."/>
            <person name="Smith M.E."/>
            <person name="Heitman J."/>
            <person name="Vilgalys R."/>
            <person name="Stajich J.E."/>
        </authorList>
    </citation>
    <scope>NUCLEOTIDE SEQUENCE [LARGE SCALE GENOMIC DNA]</scope>
    <source>
        <strain evidence="4 5">LSU 92-RS-03</strain>
    </source>
</reference>
<organism evidence="4 5">
    <name type="scientific">Rhizopus stolonifer</name>
    <name type="common">Rhizopus nigricans</name>
    <dbReference type="NCBI Taxonomy" id="4846"/>
    <lineage>
        <taxon>Eukaryota</taxon>
        <taxon>Fungi</taxon>
        <taxon>Fungi incertae sedis</taxon>
        <taxon>Mucoromycota</taxon>
        <taxon>Mucoromycotina</taxon>
        <taxon>Mucoromycetes</taxon>
        <taxon>Mucorales</taxon>
        <taxon>Mucorineae</taxon>
        <taxon>Rhizopodaceae</taxon>
        <taxon>Rhizopus</taxon>
    </lineage>
</organism>
<dbReference type="EMBL" id="PJQM01001988">
    <property type="protein sequence ID" value="RCH99100.1"/>
    <property type="molecule type" value="Genomic_DNA"/>
</dbReference>
<evidence type="ECO:0000256" key="1">
    <source>
        <dbReference type="ARBA" id="ARBA00004123"/>
    </source>
</evidence>
<dbReference type="Proteomes" id="UP000253551">
    <property type="component" value="Unassembled WGS sequence"/>
</dbReference>
<accession>A0A367KAC6</accession>
<dbReference type="AlphaFoldDB" id="A0A367KAC6"/>
<dbReference type="InterPro" id="IPR036322">
    <property type="entry name" value="WD40_repeat_dom_sf"/>
</dbReference>
<comment type="caution">
    <text evidence="4">The sequence shown here is derived from an EMBL/GenBank/DDBJ whole genome shotgun (WGS) entry which is preliminary data.</text>
</comment>
<keyword evidence="3" id="KW-0539">Nucleus</keyword>
<proteinExistence type="predicted"/>
<keyword evidence="2" id="KW-0804">Transcription</keyword>
<keyword evidence="5" id="KW-1185">Reference proteome</keyword>
<evidence type="ECO:0000256" key="2">
    <source>
        <dbReference type="ARBA" id="ARBA00023163"/>
    </source>
</evidence>
<dbReference type="InterPro" id="IPR001680">
    <property type="entry name" value="WD40_rpt"/>
</dbReference>
<dbReference type="OrthoDB" id="4703at2759"/>
<dbReference type="PANTHER" id="PTHR15052">
    <property type="entry name" value="RNA POLYMERASE III TRANSCRIPTION INITIATION FACTOR COMPLEX SUBUNIT"/>
    <property type="match status" value="1"/>
</dbReference>
<evidence type="ECO:0000313" key="5">
    <source>
        <dbReference type="Proteomes" id="UP000253551"/>
    </source>
</evidence>
<dbReference type="InterPro" id="IPR052416">
    <property type="entry name" value="GTF3C_component"/>
</dbReference>
<dbReference type="GO" id="GO:0000127">
    <property type="term" value="C:transcription factor TFIIIC complex"/>
    <property type="evidence" value="ECO:0007669"/>
    <property type="project" value="TreeGrafter"/>
</dbReference>
<protein>
    <submittedName>
        <fullName evidence="4">Uncharacterized protein</fullName>
    </submittedName>
</protein>
<dbReference type="GO" id="GO:0006383">
    <property type="term" value="P:transcription by RNA polymerase III"/>
    <property type="evidence" value="ECO:0007669"/>
    <property type="project" value="TreeGrafter"/>
</dbReference>
<sequence length="438" mass="49705">MPCHSIKEYSALYEESAKNSIYRSVPLLEEEWKIVSDSSGYLPEENSVTVTTGISQLRTRTLEIFEHIHLSDDIRYKKGFILNAGISIWAIDFVPKQAKDHTQYLAIGGYNSTKEHYMIDEDTQTDKRYNVVQLWSFSSSPEQMKQNPKLEMCILHEYGAISDLKWAPFNAYDEKKLGIAAVLFVDGSIRILVVPHPKFMHGQEKTVKETMFLKLEASRLLLNMPKMKASCIAWGGYGRLAYGTTSGSVVVWDILGSLLQDKPKIIASIPRVSQLPIRCISWSSLFNKNLLLTSDLDGNILVHDLSDPFMTYKVFRRRTAFTCISGTGHNSGFLFSEADGMVRRNFGYDTKKSLNLTAHNGHVWAISVSPHHGIMASVSSNGNAMVKMFASDEVELTGRHKNLEYTLYRLMFDNDTQTFRYVDGIKPSVRHFCFLFCL</sequence>
<evidence type="ECO:0000256" key="3">
    <source>
        <dbReference type="ARBA" id="ARBA00023242"/>
    </source>
</evidence>
<dbReference type="STRING" id="4846.A0A367KAC6"/>
<dbReference type="SMART" id="SM00320">
    <property type="entry name" value="WD40"/>
    <property type="match status" value="3"/>
</dbReference>
<dbReference type="GO" id="GO:0005634">
    <property type="term" value="C:nucleus"/>
    <property type="evidence" value="ECO:0007669"/>
    <property type="project" value="UniProtKB-SubCell"/>
</dbReference>
<evidence type="ECO:0000313" key="4">
    <source>
        <dbReference type="EMBL" id="RCH99100.1"/>
    </source>
</evidence>
<name>A0A367KAC6_RHIST</name>
<dbReference type="InterPro" id="IPR015943">
    <property type="entry name" value="WD40/YVTN_repeat-like_dom_sf"/>
</dbReference>